<feature type="transmembrane region" description="Helical" evidence="1">
    <location>
        <begin position="35"/>
        <end position="54"/>
    </location>
</feature>
<proteinExistence type="predicted"/>
<evidence type="ECO:0000313" key="3">
    <source>
        <dbReference type="Proteomes" id="UP001333818"/>
    </source>
</evidence>
<sequence>MLKKQEVIAVNPNQPMGQIGNLTDLMRSLQTPTGVSLLVILLFGAIGASIFGYFKFRHVDEQRKLEKLKNSELVRKLKFALHTLSEQERNPDLIHSREFNLDYLSMRMDEEEFRDTIMAQIKLYLRQRVVPIIMPLKHKERDRVGSRKVDVTFDVHYMPDHHDNSQARVLFRIQIKLAKLPTQSAQSSINDIAIALENFMIATESTRNWQPTIQGKLALISWDQKAKPTPLLVIEQTNEGSNVSFRTRKIFAKR</sequence>
<dbReference type="EMBL" id="JAZBJZ010000120">
    <property type="protein sequence ID" value="MEE3719240.1"/>
    <property type="molecule type" value="Genomic_DNA"/>
</dbReference>
<accession>A0AAW9PW90</accession>
<name>A0AAW9PW90_9CYAN</name>
<keyword evidence="1" id="KW-0812">Transmembrane</keyword>
<keyword evidence="3" id="KW-1185">Reference proteome</keyword>
<protein>
    <submittedName>
        <fullName evidence="2">Uncharacterized protein</fullName>
    </submittedName>
</protein>
<gene>
    <name evidence="2" type="ORF">V2H45_21070</name>
</gene>
<organism evidence="2 3">
    <name type="scientific">Tumidithrix elongata BACA0141</name>
    <dbReference type="NCBI Taxonomy" id="2716417"/>
    <lineage>
        <taxon>Bacteria</taxon>
        <taxon>Bacillati</taxon>
        <taxon>Cyanobacteriota</taxon>
        <taxon>Cyanophyceae</taxon>
        <taxon>Pseudanabaenales</taxon>
        <taxon>Pseudanabaenaceae</taxon>
        <taxon>Tumidithrix</taxon>
        <taxon>Tumidithrix elongata</taxon>
    </lineage>
</organism>
<reference evidence="2" key="1">
    <citation type="submission" date="2024-01" db="EMBL/GenBank/DDBJ databases">
        <title>Bank of Algae and Cyanobacteria of the Azores (BACA) strain genomes.</title>
        <authorList>
            <person name="Luz R."/>
            <person name="Cordeiro R."/>
            <person name="Fonseca A."/>
            <person name="Goncalves V."/>
        </authorList>
    </citation>
    <scope>NUCLEOTIDE SEQUENCE</scope>
    <source>
        <strain evidence="2">BACA0141</strain>
    </source>
</reference>
<evidence type="ECO:0000313" key="2">
    <source>
        <dbReference type="EMBL" id="MEE3719240.1"/>
    </source>
</evidence>
<keyword evidence="1" id="KW-1133">Transmembrane helix</keyword>
<dbReference type="RefSeq" id="WP_330485677.1">
    <property type="nucleotide sequence ID" value="NZ_JAZBJZ010000120.1"/>
</dbReference>
<evidence type="ECO:0000256" key="1">
    <source>
        <dbReference type="SAM" id="Phobius"/>
    </source>
</evidence>
<comment type="caution">
    <text evidence="2">The sequence shown here is derived from an EMBL/GenBank/DDBJ whole genome shotgun (WGS) entry which is preliminary data.</text>
</comment>
<dbReference type="AlphaFoldDB" id="A0AAW9PW90"/>
<dbReference type="Proteomes" id="UP001333818">
    <property type="component" value="Unassembled WGS sequence"/>
</dbReference>
<keyword evidence="1" id="KW-0472">Membrane</keyword>